<protein>
    <recommendedName>
        <fullName evidence="2 4">Target of rapamycin complex subunit lst8</fullName>
        <shortName evidence="4">TORC subunit lst8</shortName>
    </recommendedName>
</protein>
<gene>
    <name evidence="5" type="ORF">GCK72_022850</name>
</gene>
<dbReference type="SUPFAM" id="SSF50998">
    <property type="entry name" value="Quinoprotein alcohol dehydrogenase-like"/>
    <property type="match status" value="1"/>
</dbReference>
<feature type="repeat" description="WD" evidence="3">
    <location>
        <begin position="1"/>
        <end position="24"/>
    </location>
</feature>
<accession>A0A6A5FV54</accession>
<dbReference type="EMBL" id="WUAV01000006">
    <property type="protein sequence ID" value="KAF1746396.1"/>
    <property type="molecule type" value="Genomic_DNA"/>
</dbReference>
<comment type="caution">
    <text evidence="5">The sequence shown here is derived from an EMBL/GenBank/DDBJ whole genome shotgun (WGS) entry which is preliminary data.</text>
</comment>
<dbReference type="Pfam" id="PF00400">
    <property type="entry name" value="WD40"/>
    <property type="match status" value="2"/>
</dbReference>
<dbReference type="GO" id="GO:0032956">
    <property type="term" value="P:regulation of actin cytoskeleton organization"/>
    <property type="evidence" value="ECO:0007669"/>
    <property type="project" value="TreeGrafter"/>
</dbReference>
<keyword evidence="4" id="KW-0963">Cytoplasm</keyword>
<evidence type="ECO:0000256" key="3">
    <source>
        <dbReference type="PROSITE-ProRule" id="PRU00221"/>
    </source>
</evidence>
<dbReference type="CTD" id="9798567"/>
<dbReference type="InterPro" id="IPR015943">
    <property type="entry name" value="WD40/YVTN_repeat-like_dom_sf"/>
</dbReference>
<dbReference type="KEGG" id="crq:GCK72_022850"/>
<dbReference type="InterPro" id="IPR001680">
    <property type="entry name" value="WD40_rpt"/>
</dbReference>
<dbReference type="PANTHER" id="PTHR19842:SF0">
    <property type="entry name" value="TARGET OF RAPAMYCIN COMPLEX SUBUNIT LST8"/>
    <property type="match status" value="1"/>
</dbReference>
<name>A0A6A5FV54_CAERE</name>
<evidence type="ECO:0000256" key="1">
    <source>
        <dbReference type="ARBA" id="ARBA00009890"/>
    </source>
</evidence>
<sequence length="143" mass="15736">MLASASYDRTIRIWSLRTGKCVKFIDYQISQINTMNFTGTGRDLVVGSFQRADLFDINSGFTPKATVQVPKNVTAVGFEKNGRWMYTGGEEGTCRLWEMRSGRMIVVCALSLKTHVLSMAVNTNQTELFVSTACGRSSSGTSA</sequence>
<evidence type="ECO:0000256" key="2">
    <source>
        <dbReference type="ARBA" id="ARBA00018867"/>
    </source>
</evidence>
<comment type="subunit">
    <text evidence="4">Part of TORC1 complex. Part of the TORC2 complex.</text>
</comment>
<comment type="similarity">
    <text evidence="1 4">Belongs to the WD repeat LST8 family.</text>
</comment>
<dbReference type="GO" id="GO:0031929">
    <property type="term" value="P:TOR signaling"/>
    <property type="evidence" value="ECO:0007669"/>
    <property type="project" value="UniProtKB-UniRule"/>
</dbReference>
<dbReference type="InterPro" id="IPR011047">
    <property type="entry name" value="Quinoprotein_ADH-like_sf"/>
</dbReference>
<dbReference type="Gene3D" id="2.130.10.10">
    <property type="entry name" value="YVTN repeat-like/Quinoprotein amine dehydrogenase"/>
    <property type="match status" value="1"/>
</dbReference>
<dbReference type="GeneID" id="9798567"/>
<dbReference type="PROSITE" id="PS50294">
    <property type="entry name" value="WD_REPEATS_REGION"/>
    <property type="match status" value="1"/>
</dbReference>
<reference evidence="5 6" key="1">
    <citation type="submission" date="2019-12" db="EMBL/GenBank/DDBJ databases">
        <title>Chromosome-level assembly of the Caenorhabditis remanei genome.</title>
        <authorList>
            <person name="Teterina A.A."/>
            <person name="Willis J.H."/>
            <person name="Phillips P.C."/>
        </authorList>
    </citation>
    <scope>NUCLEOTIDE SEQUENCE [LARGE SCALE GENOMIC DNA]</scope>
    <source>
        <strain evidence="5 6">PX506</strain>
        <tissue evidence="5">Whole organism</tissue>
    </source>
</reference>
<keyword evidence="3 4" id="KW-0853">WD repeat</keyword>
<evidence type="ECO:0000256" key="4">
    <source>
        <dbReference type="RuleBase" id="RU369068"/>
    </source>
</evidence>
<dbReference type="GO" id="GO:0031931">
    <property type="term" value="C:TORC1 complex"/>
    <property type="evidence" value="ECO:0007669"/>
    <property type="project" value="UniProtKB-UniRule"/>
</dbReference>
<evidence type="ECO:0000313" key="5">
    <source>
        <dbReference type="EMBL" id="KAF1746396.1"/>
    </source>
</evidence>
<dbReference type="InterPro" id="IPR037588">
    <property type="entry name" value="MLST8"/>
</dbReference>
<feature type="repeat" description="WD" evidence="3">
    <location>
        <begin position="73"/>
        <end position="107"/>
    </location>
</feature>
<organism evidence="5 6">
    <name type="scientific">Caenorhabditis remanei</name>
    <name type="common">Caenorhabditis vulgaris</name>
    <dbReference type="NCBI Taxonomy" id="31234"/>
    <lineage>
        <taxon>Eukaryota</taxon>
        <taxon>Metazoa</taxon>
        <taxon>Ecdysozoa</taxon>
        <taxon>Nematoda</taxon>
        <taxon>Chromadorea</taxon>
        <taxon>Rhabditida</taxon>
        <taxon>Rhabditina</taxon>
        <taxon>Rhabditomorpha</taxon>
        <taxon>Rhabditoidea</taxon>
        <taxon>Rhabditidae</taxon>
        <taxon>Peloderinae</taxon>
        <taxon>Caenorhabditis</taxon>
    </lineage>
</organism>
<proteinExistence type="inferred from homology"/>
<dbReference type="RefSeq" id="XP_053578664.1">
    <property type="nucleotide sequence ID" value="XM_053735098.1"/>
</dbReference>
<dbReference type="PROSITE" id="PS50082">
    <property type="entry name" value="WD_REPEATS_2"/>
    <property type="match status" value="2"/>
</dbReference>
<evidence type="ECO:0000313" key="6">
    <source>
        <dbReference type="Proteomes" id="UP000483820"/>
    </source>
</evidence>
<dbReference type="GO" id="GO:0005737">
    <property type="term" value="C:cytoplasm"/>
    <property type="evidence" value="ECO:0007669"/>
    <property type="project" value="UniProtKB-SubCell"/>
</dbReference>
<dbReference type="GO" id="GO:0031932">
    <property type="term" value="C:TORC2 complex"/>
    <property type="evidence" value="ECO:0007669"/>
    <property type="project" value="UniProtKB-UniRule"/>
</dbReference>
<comment type="function">
    <text evidence="4">Subunit of TORC1 and TORC2, which regulate cell growth and survival in response to nutrient and hormonal signals.</text>
</comment>
<dbReference type="PANTHER" id="PTHR19842">
    <property type="entry name" value="G BETA-LIKE PROTEIN GBL"/>
    <property type="match status" value="1"/>
</dbReference>
<dbReference type="AlphaFoldDB" id="A0A6A5FV54"/>
<dbReference type="Proteomes" id="UP000483820">
    <property type="component" value="Chromosome X"/>
</dbReference>
<comment type="subcellular location">
    <subcellularLocation>
        <location evidence="4">Cytoplasm</location>
    </subcellularLocation>
</comment>
<keyword evidence="4" id="KW-0677">Repeat</keyword>